<dbReference type="OrthoDB" id="79452at2759"/>
<protein>
    <submittedName>
        <fullName evidence="2">Uncharacterized protein</fullName>
    </submittedName>
</protein>
<name>A0A368FWC5_ANCCA</name>
<dbReference type="STRING" id="29170.A0A368FWC5"/>
<sequence>MQDSVTASVVSHLSEDPYFHNKAFLTPQSARRESGGNSVSSSPYLRGLPEHREKRVMFRQGKPDTKEFTTETEKPLHERSSPVEEWSSDSRESPLLEMSRYDNVPSSGSLAKGAACLLRFIVDANEPLHFPVHRERVNRPLSTPLAFFDENNRSKTFLT</sequence>
<dbReference type="EMBL" id="JOJR01000559">
    <property type="protein sequence ID" value="RCN36412.1"/>
    <property type="molecule type" value="Genomic_DNA"/>
</dbReference>
<feature type="compositionally biased region" description="Basic and acidic residues" evidence="1">
    <location>
        <begin position="48"/>
        <end position="92"/>
    </location>
</feature>
<accession>A0A368FWC5</accession>
<comment type="caution">
    <text evidence="2">The sequence shown here is derived from an EMBL/GenBank/DDBJ whole genome shotgun (WGS) entry which is preliminary data.</text>
</comment>
<evidence type="ECO:0000313" key="3">
    <source>
        <dbReference type="Proteomes" id="UP000252519"/>
    </source>
</evidence>
<dbReference type="AlphaFoldDB" id="A0A368FWC5"/>
<dbReference type="Proteomes" id="UP000252519">
    <property type="component" value="Unassembled WGS sequence"/>
</dbReference>
<gene>
    <name evidence="2" type="ORF">ANCCAN_17712</name>
</gene>
<proteinExistence type="predicted"/>
<evidence type="ECO:0000313" key="2">
    <source>
        <dbReference type="EMBL" id="RCN36412.1"/>
    </source>
</evidence>
<reference evidence="2 3" key="1">
    <citation type="submission" date="2014-10" db="EMBL/GenBank/DDBJ databases">
        <title>Draft genome of the hookworm Ancylostoma caninum.</title>
        <authorList>
            <person name="Mitreva M."/>
        </authorList>
    </citation>
    <scope>NUCLEOTIDE SEQUENCE [LARGE SCALE GENOMIC DNA]</scope>
    <source>
        <strain evidence="2 3">Baltimore</strain>
    </source>
</reference>
<evidence type="ECO:0000256" key="1">
    <source>
        <dbReference type="SAM" id="MobiDB-lite"/>
    </source>
</evidence>
<keyword evidence="3" id="KW-1185">Reference proteome</keyword>
<feature type="region of interest" description="Disordered" evidence="1">
    <location>
        <begin position="24"/>
        <end position="92"/>
    </location>
</feature>
<organism evidence="2 3">
    <name type="scientific">Ancylostoma caninum</name>
    <name type="common">Dog hookworm</name>
    <dbReference type="NCBI Taxonomy" id="29170"/>
    <lineage>
        <taxon>Eukaryota</taxon>
        <taxon>Metazoa</taxon>
        <taxon>Ecdysozoa</taxon>
        <taxon>Nematoda</taxon>
        <taxon>Chromadorea</taxon>
        <taxon>Rhabditida</taxon>
        <taxon>Rhabditina</taxon>
        <taxon>Rhabditomorpha</taxon>
        <taxon>Strongyloidea</taxon>
        <taxon>Ancylostomatidae</taxon>
        <taxon>Ancylostomatinae</taxon>
        <taxon>Ancylostoma</taxon>
    </lineage>
</organism>